<dbReference type="InterPro" id="IPR029045">
    <property type="entry name" value="ClpP/crotonase-like_dom_sf"/>
</dbReference>
<dbReference type="EMBL" id="JAAGVB010000045">
    <property type="protein sequence ID" value="NEW35433.1"/>
    <property type="molecule type" value="Genomic_DNA"/>
</dbReference>
<dbReference type="GO" id="GO:0006631">
    <property type="term" value="P:fatty acid metabolic process"/>
    <property type="evidence" value="ECO:0007669"/>
    <property type="project" value="UniProtKB-KW"/>
</dbReference>
<organism evidence="8 9">
    <name type="scientific">Nocardia cyriacigeorgica</name>
    <dbReference type="NCBI Taxonomy" id="135487"/>
    <lineage>
        <taxon>Bacteria</taxon>
        <taxon>Bacillati</taxon>
        <taxon>Actinomycetota</taxon>
        <taxon>Actinomycetes</taxon>
        <taxon>Mycobacteriales</taxon>
        <taxon>Nocardiaceae</taxon>
        <taxon>Nocardia</taxon>
    </lineage>
</organism>
<comment type="similarity">
    <text evidence="2 6">Belongs to the enoyl-CoA hydratase/isomerase family.</text>
</comment>
<dbReference type="PANTHER" id="PTHR43802">
    <property type="entry name" value="ENOYL-COA HYDRATASE"/>
    <property type="match status" value="1"/>
</dbReference>
<comment type="caution">
    <text evidence="8">The sequence shown here is derived from an EMBL/GenBank/DDBJ whole genome shotgun (WGS) entry which is preliminary data.</text>
</comment>
<dbReference type="InterPro" id="IPR018376">
    <property type="entry name" value="Enoyl-CoA_hyd/isom_CS"/>
</dbReference>
<name>A0A6P1CUV4_9NOCA</name>
<dbReference type="NCBIfam" id="NF006108">
    <property type="entry name" value="PRK08259.1"/>
    <property type="match status" value="1"/>
</dbReference>
<dbReference type="Gene3D" id="3.90.226.10">
    <property type="entry name" value="2-enoyl-CoA Hydratase, Chain A, domain 1"/>
    <property type="match status" value="1"/>
</dbReference>
<evidence type="ECO:0000256" key="1">
    <source>
        <dbReference type="ARBA" id="ARBA00002994"/>
    </source>
</evidence>
<dbReference type="Pfam" id="PF00378">
    <property type="entry name" value="ECH_1"/>
    <property type="match status" value="1"/>
</dbReference>
<evidence type="ECO:0000256" key="4">
    <source>
        <dbReference type="ARBA" id="ARBA00023709"/>
    </source>
</evidence>
<evidence type="ECO:0000256" key="7">
    <source>
        <dbReference type="SAM" id="MobiDB-lite"/>
    </source>
</evidence>
<reference evidence="8 9" key="1">
    <citation type="submission" date="2020-01" db="EMBL/GenBank/DDBJ databases">
        <title>Genetics and antimicrobial susceptibilities of Nocardia species isolated from the soil; a comparison with species isolated from humans.</title>
        <authorList>
            <person name="Carrasco G."/>
            <person name="Monzon S."/>
            <person name="Sansegundo M."/>
            <person name="Garcia E."/>
            <person name="Garrido N."/>
            <person name="Medina M.J."/>
            <person name="Villalon P."/>
            <person name="Ramirez-Arocha A.C."/>
            <person name="Jimenez P."/>
            <person name="Cuesta I."/>
            <person name="Valdezate S."/>
        </authorList>
    </citation>
    <scope>NUCLEOTIDE SEQUENCE [LARGE SCALE GENOMIC DNA]</scope>
    <source>
        <strain evidence="8 9">CNM20110626</strain>
    </source>
</reference>
<evidence type="ECO:0000256" key="6">
    <source>
        <dbReference type="RuleBase" id="RU003707"/>
    </source>
</evidence>
<comment type="function">
    <text evidence="1">Could possibly oxidize fatty acids using specific components.</text>
</comment>
<dbReference type="SUPFAM" id="SSF52096">
    <property type="entry name" value="ClpP/crotonase"/>
    <property type="match status" value="1"/>
</dbReference>
<proteinExistence type="inferred from homology"/>
<dbReference type="InterPro" id="IPR001753">
    <property type="entry name" value="Enoyl-CoA_hydra/iso"/>
</dbReference>
<dbReference type="PANTHER" id="PTHR43802:SF1">
    <property type="entry name" value="IP11341P-RELATED"/>
    <property type="match status" value="1"/>
</dbReference>
<feature type="region of interest" description="Disordered" evidence="7">
    <location>
        <begin position="255"/>
        <end position="276"/>
    </location>
</feature>
<dbReference type="PROSITE" id="PS00166">
    <property type="entry name" value="ENOYL_COA_HYDRATASE"/>
    <property type="match status" value="1"/>
</dbReference>
<dbReference type="OMA" id="PKTDSWH"/>
<comment type="catalytic activity">
    <reaction evidence="4">
        <text>a (3S)-3-hydroxyacyl-CoA = a (2E)-enoyl-CoA + H2O</text>
        <dbReference type="Rhea" id="RHEA:16105"/>
        <dbReference type="ChEBI" id="CHEBI:15377"/>
        <dbReference type="ChEBI" id="CHEBI:57318"/>
        <dbReference type="ChEBI" id="CHEBI:58856"/>
        <dbReference type="EC" id="4.2.1.17"/>
    </reaction>
</comment>
<dbReference type="Proteomes" id="UP000471166">
    <property type="component" value="Unassembled WGS sequence"/>
</dbReference>
<accession>A0A6P1CUV4</accession>
<comment type="catalytic activity">
    <reaction evidence="5">
        <text>a 4-saturated-(3S)-3-hydroxyacyl-CoA = a (3E)-enoyl-CoA + H2O</text>
        <dbReference type="Rhea" id="RHEA:20724"/>
        <dbReference type="ChEBI" id="CHEBI:15377"/>
        <dbReference type="ChEBI" id="CHEBI:58521"/>
        <dbReference type="ChEBI" id="CHEBI:137480"/>
        <dbReference type="EC" id="4.2.1.17"/>
    </reaction>
</comment>
<sequence>MTVDSSSTDRVLVRKKGPVTIVSINRPEVRNAVNRATAEDLAAAFREFDRDPDAAVAILTGEGGTFCAGADLKAVAAGDPNRFASDGDAPMGVSRMRLSKPVIAALSGHAVAGGLELALWADLRVADENTVLGVFCRRWGVPLIDGGTVRLPRVIGLGHAMDLILTGRPVSAHEAQGMGLVNRVAPAGRSLATAVQLAEQLAAFPQTCMRQDRLSALEQEGLGETEALANEYEHGVVSISTDTLAGATRFAGGAGRHGSFTDLGNPEDAPERSTQS</sequence>
<evidence type="ECO:0000313" key="9">
    <source>
        <dbReference type="Proteomes" id="UP000471166"/>
    </source>
</evidence>
<protein>
    <submittedName>
        <fullName evidence="8">Crotonase/enoyl-CoA hydratase family protein</fullName>
    </submittedName>
</protein>
<evidence type="ECO:0000256" key="2">
    <source>
        <dbReference type="ARBA" id="ARBA00005254"/>
    </source>
</evidence>
<dbReference type="Gene3D" id="1.10.287.2460">
    <property type="match status" value="1"/>
</dbReference>
<dbReference type="GO" id="GO:0004300">
    <property type="term" value="F:enoyl-CoA hydratase activity"/>
    <property type="evidence" value="ECO:0007669"/>
    <property type="project" value="UniProtKB-EC"/>
</dbReference>
<evidence type="ECO:0000313" key="8">
    <source>
        <dbReference type="EMBL" id="NEW35433.1"/>
    </source>
</evidence>
<dbReference type="RefSeq" id="WP_014351227.1">
    <property type="nucleotide sequence ID" value="NZ_AP026975.1"/>
</dbReference>
<gene>
    <name evidence="8" type="ORF">GV791_23100</name>
</gene>
<evidence type="ECO:0000256" key="5">
    <source>
        <dbReference type="ARBA" id="ARBA00023717"/>
    </source>
</evidence>
<keyword evidence="3" id="KW-0276">Fatty acid metabolism</keyword>
<dbReference type="AlphaFoldDB" id="A0A6P1CUV4"/>
<dbReference type="CDD" id="cd06558">
    <property type="entry name" value="crotonase-like"/>
    <property type="match status" value="1"/>
</dbReference>
<evidence type="ECO:0000256" key="3">
    <source>
        <dbReference type="ARBA" id="ARBA00022832"/>
    </source>
</evidence>
<keyword evidence="3" id="KW-0443">Lipid metabolism</keyword>